<organism evidence="1">
    <name type="scientific">Escherichia coli</name>
    <dbReference type="NCBI Taxonomy" id="562"/>
    <lineage>
        <taxon>Bacteria</taxon>
        <taxon>Pseudomonadati</taxon>
        <taxon>Pseudomonadota</taxon>
        <taxon>Gammaproteobacteria</taxon>
        <taxon>Enterobacterales</taxon>
        <taxon>Enterobacteriaceae</taxon>
        <taxon>Escherichia</taxon>
    </lineage>
</organism>
<protein>
    <submittedName>
        <fullName evidence="1">Hypothetical IS2 protein</fullName>
    </submittedName>
</protein>
<sequence>MSCLAVEAACTGRPVQRLTITAVRHAVFPIITAELAPVSAPSMIAFFHGHSTSMCPFRGWCSGCTLRQQHILAHDSVNTFDRRHTVTFYLSAKQLPYPTITIRGQLFDNMVY</sequence>
<evidence type="ECO:0000313" key="2">
    <source>
        <dbReference type="EMBL" id="ACL37498.1"/>
    </source>
</evidence>
<dbReference type="EMBL" id="EU980314">
    <property type="protein sequence ID" value="ACL37488.1"/>
    <property type="molecule type" value="Genomic_DNA"/>
</dbReference>
<evidence type="ECO:0000313" key="1">
    <source>
        <dbReference type="EMBL" id="ACL37488.1"/>
    </source>
</evidence>
<geneLocation type="plasmid" evidence="1">
    <name>pO165</name>
</geneLocation>
<dbReference type="EMBL" id="EU980315">
    <property type="protein sequence ID" value="ACL37498.1"/>
    <property type="molecule type" value="Genomic_DNA"/>
</dbReference>
<reference evidence="1" key="1">
    <citation type="journal article" date="2009" name="Appl. Environ. Microbiol.">
        <title>Detection and characterization of the fimbrial sfp cluster in enterohemorrhagic Escherichia coli O165:H25/NM isolates from humans and cattle.</title>
        <authorList>
            <person name="Bielaszewska M."/>
            <person name="Prager R."/>
            <person name="Vandivinit L."/>
            <person name="Muesken A."/>
            <person name="Mellmann A."/>
            <person name="Holt N.J."/>
            <person name="Tarr P.I."/>
            <person name="Karch H."/>
            <person name="Zhang W."/>
        </authorList>
    </citation>
    <scope>NUCLEOTIDE SEQUENCE</scope>
    <source>
        <strain evidence="2">04-07734</strain>
        <strain evidence="1">820/08</strain>
        <plasmid evidence="1">pO165</plasmid>
    </source>
</reference>
<feature type="non-terminal residue" evidence="1">
    <location>
        <position position="112"/>
    </location>
</feature>
<name>B8RHF7_ECOLX</name>
<keyword evidence="1" id="KW-0614">Plasmid</keyword>
<accession>B8RHF7</accession>
<proteinExistence type="predicted"/>
<dbReference type="AlphaFoldDB" id="B8RHF7"/>